<evidence type="ECO:0000313" key="2">
    <source>
        <dbReference type="Proteomes" id="UP000189800"/>
    </source>
</evidence>
<dbReference type="OrthoDB" id="6650320at2"/>
<comment type="caution">
    <text evidence="1">The sequence shown here is derived from an EMBL/GenBank/DDBJ whole genome shotgun (WGS) entry which is preliminary data.</text>
</comment>
<dbReference type="RefSeq" id="WP_078254106.1">
    <property type="nucleotide sequence ID" value="NZ_MUYU01000012.1"/>
</dbReference>
<dbReference type="Proteomes" id="UP000189800">
    <property type="component" value="Unassembled WGS sequence"/>
</dbReference>
<organism evidence="1 2">
    <name type="scientific">Moraxella pluranimalium</name>
    <dbReference type="NCBI Taxonomy" id="470453"/>
    <lineage>
        <taxon>Bacteria</taxon>
        <taxon>Pseudomonadati</taxon>
        <taxon>Pseudomonadota</taxon>
        <taxon>Gammaproteobacteria</taxon>
        <taxon>Moraxellales</taxon>
        <taxon>Moraxellaceae</taxon>
        <taxon>Moraxella</taxon>
    </lineage>
</organism>
<sequence length="99" mass="11135">MPNHPIAKLCRELSRIQFSTAHAQHRASRVVRQLHTYDSSVQSGGDINFVALDDAISGMVWLMEHIGYINDRQVLPSQRLLLADCHATCVQLHQTQSSI</sequence>
<evidence type="ECO:0000313" key="1">
    <source>
        <dbReference type="EMBL" id="OOS24247.1"/>
    </source>
</evidence>
<dbReference type="EMBL" id="MUYU01000012">
    <property type="protein sequence ID" value="OOS24247.1"/>
    <property type="molecule type" value="Genomic_DNA"/>
</dbReference>
<accession>A0A1T0CPH1</accession>
<reference evidence="1 2" key="1">
    <citation type="submission" date="2017-02" db="EMBL/GenBank/DDBJ databases">
        <title>Draft genome sequence of Moraxella pluranimalium CCUG 54913T type strain.</title>
        <authorList>
            <person name="Salva-Serra F."/>
            <person name="Engstrom-Jakobsson H."/>
            <person name="Thorell K."/>
            <person name="Jaen-Luchoro D."/>
            <person name="Gonzales-Siles L."/>
            <person name="Karlsson R."/>
            <person name="Yazdan S."/>
            <person name="Boulund F."/>
            <person name="Johnning A."/>
            <person name="Engstrand L."/>
            <person name="Kristiansson E."/>
            <person name="Moore E."/>
        </authorList>
    </citation>
    <scope>NUCLEOTIDE SEQUENCE [LARGE SCALE GENOMIC DNA]</scope>
    <source>
        <strain evidence="1 2">CCUG 54913</strain>
    </source>
</reference>
<gene>
    <name evidence="1" type="ORF">B0680_05570</name>
</gene>
<proteinExistence type="predicted"/>
<dbReference type="AlphaFoldDB" id="A0A1T0CPH1"/>
<keyword evidence="2" id="KW-1185">Reference proteome</keyword>
<name>A0A1T0CPH1_9GAMM</name>
<protein>
    <submittedName>
        <fullName evidence="1">Uncharacterized protein</fullName>
    </submittedName>
</protein>
<dbReference type="STRING" id="470453.B0680_05570"/>